<evidence type="ECO:0000259" key="11">
    <source>
        <dbReference type="Pfam" id="PF12019"/>
    </source>
</evidence>
<evidence type="ECO:0000256" key="8">
    <source>
        <dbReference type="ARBA" id="ARBA00023136"/>
    </source>
</evidence>
<dbReference type="GO" id="GO:0005886">
    <property type="term" value="C:plasma membrane"/>
    <property type="evidence" value="ECO:0007669"/>
    <property type="project" value="UniProtKB-SubCell"/>
</dbReference>
<comment type="subcellular location">
    <subcellularLocation>
        <location evidence="1">Cell inner membrane</location>
        <topology evidence="1">Single-pass membrane protein</topology>
    </subcellularLocation>
</comment>
<evidence type="ECO:0000313" key="13">
    <source>
        <dbReference type="Proteomes" id="UP000477680"/>
    </source>
</evidence>
<evidence type="ECO:0000256" key="10">
    <source>
        <dbReference type="ARBA" id="ARBA00030775"/>
    </source>
</evidence>
<sequence length="197" mass="21095">MHTSRKLLRRSISMKGVTLIELMIVLVILATALTLAAPSFREMIRDNRMITNVNALRAMLNKARSEALARRAPVMLCPTTNGTACVAAADAWSGGYMAFLNADGSDAPDPDDPLQELIQWEARQTNNLSIRFDGGNRIEFHPRGSALGSAGTFVFCDNRGANKARALMLSPIGSVSSAVDTNSDGIVNDLAGNNVSC</sequence>
<organism evidence="12 13">
    <name type="scientific">Kineobactrum salinum</name>
    <dbReference type="NCBI Taxonomy" id="2708301"/>
    <lineage>
        <taxon>Bacteria</taxon>
        <taxon>Pseudomonadati</taxon>
        <taxon>Pseudomonadota</taxon>
        <taxon>Gammaproteobacteria</taxon>
        <taxon>Cellvibrionales</taxon>
        <taxon>Halieaceae</taxon>
        <taxon>Kineobactrum</taxon>
    </lineage>
</organism>
<dbReference type="InterPro" id="IPR045584">
    <property type="entry name" value="Pilin-like"/>
</dbReference>
<dbReference type="KEGG" id="kim:G3T16_04655"/>
<accession>A0A6C0TZ19</accession>
<dbReference type="AlphaFoldDB" id="A0A6C0TZ19"/>
<proteinExistence type="inferred from homology"/>
<dbReference type="InterPro" id="IPR022346">
    <property type="entry name" value="T2SS_GspH"/>
</dbReference>
<dbReference type="InterPro" id="IPR012902">
    <property type="entry name" value="N_methyl_site"/>
</dbReference>
<feature type="domain" description="General secretion pathway GspH" evidence="11">
    <location>
        <begin position="53"/>
        <end position="173"/>
    </location>
</feature>
<reference evidence="12 13" key="1">
    <citation type="submission" date="2020-02" db="EMBL/GenBank/DDBJ databases">
        <title>Genome sequencing for Kineobactrum sp. M2.</title>
        <authorList>
            <person name="Park S.-J."/>
        </authorList>
    </citation>
    <scope>NUCLEOTIDE SEQUENCE [LARGE SCALE GENOMIC DNA]</scope>
    <source>
        <strain evidence="12 13">M2</strain>
    </source>
</reference>
<evidence type="ECO:0000256" key="3">
    <source>
        <dbReference type="ARBA" id="ARBA00022475"/>
    </source>
</evidence>
<keyword evidence="13" id="KW-1185">Reference proteome</keyword>
<name>A0A6C0TZ19_9GAMM</name>
<dbReference type="Proteomes" id="UP000477680">
    <property type="component" value="Chromosome"/>
</dbReference>
<keyword evidence="4" id="KW-0488">Methylation</keyword>
<evidence type="ECO:0000256" key="7">
    <source>
        <dbReference type="ARBA" id="ARBA00022989"/>
    </source>
</evidence>
<keyword evidence="5" id="KW-0997">Cell inner membrane</keyword>
<dbReference type="Pfam" id="PF12019">
    <property type="entry name" value="GspH"/>
    <property type="match status" value="1"/>
</dbReference>
<protein>
    <recommendedName>
        <fullName evidence="2">Type II secretion system protein H</fullName>
    </recommendedName>
    <alternativeName>
        <fullName evidence="10">General secretion pathway protein H</fullName>
    </alternativeName>
</protein>
<evidence type="ECO:0000256" key="4">
    <source>
        <dbReference type="ARBA" id="ARBA00022481"/>
    </source>
</evidence>
<dbReference type="SUPFAM" id="SSF54523">
    <property type="entry name" value="Pili subunits"/>
    <property type="match status" value="1"/>
</dbReference>
<dbReference type="NCBIfam" id="TIGR02532">
    <property type="entry name" value="IV_pilin_GFxxxE"/>
    <property type="match status" value="1"/>
</dbReference>
<keyword evidence="6" id="KW-0812">Transmembrane</keyword>
<evidence type="ECO:0000256" key="9">
    <source>
        <dbReference type="ARBA" id="ARBA00025772"/>
    </source>
</evidence>
<dbReference type="RefSeq" id="WP_163494033.1">
    <property type="nucleotide sequence ID" value="NZ_CP048711.1"/>
</dbReference>
<evidence type="ECO:0000256" key="6">
    <source>
        <dbReference type="ARBA" id="ARBA00022692"/>
    </source>
</evidence>
<dbReference type="GO" id="GO:0015627">
    <property type="term" value="C:type II protein secretion system complex"/>
    <property type="evidence" value="ECO:0007669"/>
    <property type="project" value="InterPro"/>
</dbReference>
<dbReference type="GO" id="GO:0015628">
    <property type="term" value="P:protein secretion by the type II secretion system"/>
    <property type="evidence" value="ECO:0007669"/>
    <property type="project" value="InterPro"/>
</dbReference>
<keyword evidence="8" id="KW-0472">Membrane</keyword>
<keyword evidence="3" id="KW-1003">Cell membrane</keyword>
<keyword evidence="7" id="KW-1133">Transmembrane helix</keyword>
<gene>
    <name evidence="12" type="ORF">G3T16_04655</name>
</gene>
<dbReference type="Gene3D" id="3.55.40.10">
    <property type="entry name" value="minor pseudopilin epsh domain"/>
    <property type="match status" value="1"/>
</dbReference>
<dbReference type="PROSITE" id="PS00409">
    <property type="entry name" value="PROKAR_NTER_METHYL"/>
    <property type="match status" value="1"/>
</dbReference>
<evidence type="ECO:0000313" key="12">
    <source>
        <dbReference type="EMBL" id="QIB64783.1"/>
    </source>
</evidence>
<comment type="similarity">
    <text evidence="9">Belongs to the GSP H family.</text>
</comment>
<evidence type="ECO:0000256" key="2">
    <source>
        <dbReference type="ARBA" id="ARBA00021549"/>
    </source>
</evidence>
<evidence type="ECO:0000256" key="5">
    <source>
        <dbReference type="ARBA" id="ARBA00022519"/>
    </source>
</evidence>
<evidence type="ECO:0000256" key="1">
    <source>
        <dbReference type="ARBA" id="ARBA00004377"/>
    </source>
</evidence>
<dbReference type="EMBL" id="CP048711">
    <property type="protein sequence ID" value="QIB64783.1"/>
    <property type="molecule type" value="Genomic_DNA"/>
</dbReference>
<dbReference type="Pfam" id="PF07963">
    <property type="entry name" value="N_methyl"/>
    <property type="match status" value="1"/>
</dbReference>